<dbReference type="InParanoid" id="A0A674DX41"/>
<feature type="domain" description="B box-type" evidence="5">
    <location>
        <begin position="133"/>
        <end position="179"/>
    </location>
</feature>
<protein>
    <submittedName>
        <fullName evidence="6">Zinc finger B-box domain containing</fullName>
    </submittedName>
</protein>
<gene>
    <name evidence="6" type="primary">zbbx</name>
</gene>
<evidence type="ECO:0000259" key="5">
    <source>
        <dbReference type="PROSITE" id="PS50119"/>
    </source>
</evidence>
<dbReference type="InterPro" id="IPR000315">
    <property type="entry name" value="Znf_B-box"/>
</dbReference>
<reference evidence="6" key="2">
    <citation type="submission" date="2025-09" db="UniProtKB">
        <authorList>
            <consortium name="Ensembl"/>
        </authorList>
    </citation>
    <scope>IDENTIFICATION</scope>
</reference>
<keyword evidence="1 3" id="KW-0479">Metal-binding</keyword>
<evidence type="ECO:0000256" key="1">
    <source>
        <dbReference type="ARBA" id="ARBA00022771"/>
    </source>
</evidence>
<feature type="region of interest" description="Disordered" evidence="4">
    <location>
        <begin position="53"/>
        <end position="86"/>
    </location>
</feature>
<sequence length="356" mass="39871">MNLNDFVVIPNKPKSVKLNARNLRELRMETVMLAQESKEMEDRLQQLRESMSLEKEERERFGGSRWKSGQAGAVNNHSAKRNKESGLQKLSAGKVKIRLLKDQPQPEVCRVLEKEKATAVLSGGQVSSSKTRLRGKVCGQCEARAAGLTCAECGEDYCVGCFAKFHQKGALKLHRMIPIQTEIQTSVSTLDVVSRFQRQVQPDPKPDSQTAGRGGGARGPERRTQAAPAVTHTHDAQGSQVLVVNPLTEEEEEFDELEDEEEKEMLTTSLLGGEYDEEESALSFQEALRQWRGEGGERGERGDAIWKPFHARTVSVEVMGTQSDLSDSGAERPVKVEFTQHILSYMDRLLIKRHRR</sequence>
<keyword evidence="7" id="KW-1185">Reference proteome</keyword>
<dbReference type="Pfam" id="PF22586">
    <property type="entry name" value="ANCHR-like_BBOX"/>
    <property type="match status" value="1"/>
</dbReference>
<keyword evidence="2" id="KW-0862">Zinc</keyword>
<dbReference type="GO" id="GO:0008270">
    <property type="term" value="F:zinc ion binding"/>
    <property type="evidence" value="ECO:0007669"/>
    <property type="project" value="UniProtKB-KW"/>
</dbReference>
<organism evidence="6 7">
    <name type="scientific">Salmo trutta</name>
    <name type="common">Brown trout</name>
    <dbReference type="NCBI Taxonomy" id="8032"/>
    <lineage>
        <taxon>Eukaryota</taxon>
        <taxon>Metazoa</taxon>
        <taxon>Chordata</taxon>
        <taxon>Craniata</taxon>
        <taxon>Vertebrata</taxon>
        <taxon>Euteleostomi</taxon>
        <taxon>Actinopterygii</taxon>
        <taxon>Neopterygii</taxon>
        <taxon>Teleostei</taxon>
        <taxon>Protacanthopterygii</taxon>
        <taxon>Salmoniformes</taxon>
        <taxon>Salmonidae</taxon>
        <taxon>Salmoninae</taxon>
        <taxon>Salmo</taxon>
    </lineage>
</organism>
<dbReference type="CDD" id="cd19818">
    <property type="entry name" value="Bbox1_ZBBX"/>
    <property type="match status" value="1"/>
</dbReference>
<dbReference type="AlphaFoldDB" id="A0A674DX41"/>
<dbReference type="InterPro" id="IPR037688">
    <property type="entry name" value="ZBBX"/>
</dbReference>
<dbReference type="Gene3D" id="4.10.830.40">
    <property type="match status" value="1"/>
</dbReference>
<dbReference type="Proteomes" id="UP000472277">
    <property type="component" value="Unassembled WGS sequence"/>
</dbReference>
<proteinExistence type="predicted"/>
<dbReference type="OMA" id="KHRRYTD"/>
<feature type="region of interest" description="Disordered" evidence="4">
    <location>
        <begin position="197"/>
        <end position="236"/>
    </location>
</feature>
<accession>A0A674DX41</accession>
<keyword evidence="1 3" id="KW-0863">Zinc-finger</keyword>
<evidence type="ECO:0000256" key="2">
    <source>
        <dbReference type="ARBA" id="ARBA00022833"/>
    </source>
</evidence>
<dbReference type="PANTHER" id="PTHR28634">
    <property type="entry name" value="ZINC FINGER B-BOX DOMAIN-CONTAINING PROTEIN 1"/>
    <property type="match status" value="1"/>
</dbReference>
<dbReference type="PANTHER" id="PTHR28634:SF1">
    <property type="entry name" value="ZINC FINGER B-BOX DOMAIN-CONTAINING PROTEIN 1"/>
    <property type="match status" value="1"/>
</dbReference>
<dbReference type="Ensembl" id="ENSSTUT00000107439.1">
    <property type="protein sequence ID" value="ENSSTUP00000100146.1"/>
    <property type="gene ID" value="ENSSTUG00000044870.1"/>
</dbReference>
<reference evidence="6" key="1">
    <citation type="submission" date="2025-08" db="UniProtKB">
        <authorList>
            <consortium name="Ensembl"/>
        </authorList>
    </citation>
    <scope>IDENTIFICATION</scope>
</reference>
<dbReference type="GeneTree" id="ENSGT00960000186767"/>
<evidence type="ECO:0000256" key="3">
    <source>
        <dbReference type="PROSITE-ProRule" id="PRU00024"/>
    </source>
</evidence>
<name>A0A674DX41_SALTR</name>
<dbReference type="PROSITE" id="PS50119">
    <property type="entry name" value="ZF_BBOX"/>
    <property type="match status" value="1"/>
</dbReference>
<evidence type="ECO:0000313" key="6">
    <source>
        <dbReference type="Ensembl" id="ENSSTUP00000100146.1"/>
    </source>
</evidence>
<evidence type="ECO:0000313" key="7">
    <source>
        <dbReference type="Proteomes" id="UP000472277"/>
    </source>
</evidence>
<evidence type="ECO:0000256" key="4">
    <source>
        <dbReference type="SAM" id="MobiDB-lite"/>
    </source>
</evidence>
<feature type="compositionally biased region" description="Basic and acidic residues" evidence="4">
    <location>
        <begin position="53"/>
        <end position="62"/>
    </location>
</feature>